<feature type="signal peptide" evidence="2">
    <location>
        <begin position="1"/>
        <end position="19"/>
    </location>
</feature>
<evidence type="ECO:0000256" key="2">
    <source>
        <dbReference type="SAM" id="SignalP"/>
    </source>
</evidence>
<accession>A0AAV9WG78</accession>
<keyword evidence="2" id="KW-0732">Signal</keyword>
<comment type="caution">
    <text evidence="3">The sequence shown here is derived from an EMBL/GenBank/DDBJ whole genome shotgun (WGS) entry which is preliminary data.</text>
</comment>
<protein>
    <submittedName>
        <fullName evidence="3">Uncharacterized protein</fullName>
    </submittedName>
</protein>
<evidence type="ECO:0000313" key="4">
    <source>
        <dbReference type="Proteomes" id="UP001370758"/>
    </source>
</evidence>
<sequence length="278" mass="28176">MPSYSSIFVYSVLALGASAQIDYGYAASAQNDYGYAAPSAQEADSYSAVSASTSTPHTSCTITSTVTSTYSSTTAATTSQPSSQASSSSSSKTTSQTSSEAAQVTAAAAAAVCPITFEKGCAFLCSGPKIAPSCETEWYFSQESSCTPCPGIPEKCPSTPEPSCAFLCKAQGAAASKGDAETPFCWASDVSKEGEIACSPCGSSYSVHSHNTTAVSPTPASNVTFSTHDHGNGTATISTHHHKNATTYAPPPIYTSGASAMKIGASAVVGLALVFFAL</sequence>
<keyword evidence="4" id="KW-1185">Reference proteome</keyword>
<dbReference type="EMBL" id="JAVHJL010000003">
    <property type="protein sequence ID" value="KAK6507511.1"/>
    <property type="molecule type" value="Genomic_DNA"/>
</dbReference>
<proteinExistence type="predicted"/>
<organism evidence="3 4">
    <name type="scientific">Arthrobotrys musiformis</name>
    <dbReference type="NCBI Taxonomy" id="47236"/>
    <lineage>
        <taxon>Eukaryota</taxon>
        <taxon>Fungi</taxon>
        <taxon>Dikarya</taxon>
        <taxon>Ascomycota</taxon>
        <taxon>Pezizomycotina</taxon>
        <taxon>Orbiliomycetes</taxon>
        <taxon>Orbiliales</taxon>
        <taxon>Orbiliaceae</taxon>
        <taxon>Arthrobotrys</taxon>
    </lineage>
</organism>
<feature type="region of interest" description="Disordered" evidence="1">
    <location>
        <begin position="75"/>
        <end position="94"/>
    </location>
</feature>
<dbReference type="Proteomes" id="UP001370758">
    <property type="component" value="Unassembled WGS sequence"/>
</dbReference>
<dbReference type="AlphaFoldDB" id="A0AAV9WG78"/>
<feature type="chain" id="PRO_5043799259" evidence="2">
    <location>
        <begin position="20"/>
        <end position="278"/>
    </location>
</feature>
<gene>
    <name evidence="3" type="ORF">TWF481_005942</name>
</gene>
<name>A0AAV9WG78_9PEZI</name>
<reference evidence="3 4" key="1">
    <citation type="submission" date="2023-08" db="EMBL/GenBank/DDBJ databases">
        <authorList>
            <person name="Palmer J.M."/>
        </authorList>
    </citation>
    <scope>NUCLEOTIDE SEQUENCE [LARGE SCALE GENOMIC DNA]</scope>
    <source>
        <strain evidence="3 4">TWF481</strain>
    </source>
</reference>
<evidence type="ECO:0000256" key="1">
    <source>
        <dbReference type="SAM" id="MobiDB-lite"/>
    </source>
</evidence>
<evidence type="ECO:0000313" key="3">
    <source>
        <dbReference type="EMBL" id="KAK6507511.1"/>
    </source>
</evidence>